<proteinExistence type="predicted"/>
<dbReference type="SUPFAM" id="SSF50891">
    <property type="entry name" value="Cyclophilin-like"/>
    <property type="match status" value="1"/>
</dbReference>
<gene>
    <name evidence="4" type="ORF">HG536_0D01180</name>
</gene>
<feature type="domain" description="PPIase cyclophilin-type" evidence="3">
    <location>
        <begin position="10"/>
        <end position="150"/>
    </location>
</feature>
<dbReference type="InterPro" id="IPR002130">
    <property type="entry name" value="Cyclophilin-type_PPIase_dom"/>
</dbReference>
<evidence type="ECO:0000313" key="5">
    <source>
        <dbReference type="Proteomes" id="UP000515788"/>
    </source>
</evidence>
<feature type="region of interest" description="Disordered" evidence="2">
    <location>
        <begin position="207"/>
        <end position="270"/>
    </location>
</feature>
<feature type="compositionally biased region" description="Basic and acidic residues" evidence="2">
    <location>
        <begin position="231"/>
        <end position="252"/>
    </location>
</feature>
<dbReference type="RefSeq" id="XP_037139271.1">
    <property type="nucleotide sequence ID" value="XM_037283375.1"/>
</dbReference>
<comment type="catalytic activity">
    <reaction evidence="1">
        <text>[protein]-peptidylproline (omega=180) = [protein]-peptidylproline (omega=0)</text>
        <dbReference type="Rhea" id="RHEA:16237"/>
        <dbReference type="Rhea" id="RHEA-COMP:10747"/>
        <dbReference type="Rhea" id="RHEA-COMP:10748"/>
        <dbReference type="ChEBI" id="CHEBI:83833"/>
        <dbReference type="ChEBI" id="CHEBI:83834"/>
        <dbReference type="EC" id="5.2.1.8"/>
    </reaction>
</comment>
<evidence type="ECO:0000259" key="3">
    <source>
        <dbReference type="Pfam" id="PF00160"/>
    </source>
</evidence>
<dbReference type="EMBL" id="CP059249">
    <property type="protein sequence ID" value="QLL32596.1"/>
    <property type="molecule type" value="Genomic_DNA"/>
</dbReference>
<keyword evidence="5" id="KW-1185">Reference proteome</keyword>
<evidence type="ECO:0000256" key="2">
    <source>
        <dbReference type="SAM" id="MobiDB-lite"/>
    </source>
</evidence>
<accession>A0A7G3ZGG0</accession>
<reference evidence="4 5" key="1">
    <citation type="submission" date="2020-06" db="EMBL/GenBank/DDBJ databases">
        <title>The yeast mating-type switching endonuclease HO is a domesticated member of an unorthodox homing genetic element family.</title>
        <authorList>
            <person name="Coughlan A.Y."/>
            <person name="Lombardi L."/>
            <person name="Braun-Galleani S."/>
            <person name="Martos A.R."/>
            <person name="Galeote V."/>
            <person name="Bigey F."/>
            <person name="Dequin S."/>
            <person name="Byrne K.P."/>
            <person name="Wolfe K.H."/>
        </authorList>
    </citation>
    <scope>NUCLEOTIDE SEQUENCE [LARGE SCALE GENOMIC DNA]</scope>
    <source>
        <strain evidence="4 5">CBS764</strain>
    </source>
</reference>
<sequence length="291" mass="32479">MSEPQASAKVIIHTVKGRINVELWAREKPGHARRFLEACTRGLLTDGSLNEMSRSRDCIMFSKVEDGGNGRQTWSEHNARIRWRTGSVGWDSVRERWFISLVRLSEEDQKVVIGKVVDDSIYTLRKIVDESEIGSDGRLLYPATVRKAEVTIPYFDDLPAAEKVEAADAPKPSLKSGAKVRISFADDEDDDGRPLKPVKRMKIKMPPTISDKLPVEQVSIGDESAVGVPREGSDREGDKAQGSKSLQLERSETPAAHQKVAESAVSSREQETLKLLALFEQKTKDKNILNR</sequence>
<dbReference type="KEGG" id="tgb:HG536_0D01180"/>
<dbReference type="OrthoDB" id="442970at2759"/>
<dbReference type="Pfam" id="PF00160">
    <property type="entry name" value="Pro_isomerase"/>
    <property type="match status" value="1"/>
</dbReference>
<dbReference type="Gene3D" id="2.40.100.10">
    <property type="entry name" value="Cyclophilin-like"/>
    <property type="match status" value="1"/>
</dbReference>
<evidence type="ECO:0000256" key="1">
    <source>
        <dbReference type="ARBA" id="ARBA00000971"/>
    </source>
</evidence>
<dbReference type="InterPro" id="IPR029000">
    <property type="entry name" value="Cyclophilin-like_dom_sf"/>
</dbReference>
<dbReference type="GO" id="GO:0003755">
    <property type="term" value="F:peptidyl-prolyl cis-trans isomerase activity"/>
    <property type="evidence" value="ECO:0007669"/>
    <property type="project" value="UniProtKB-EC"/>
</dbReference>
<dbReference type="AlphaFoldDB" id="A0A7G3ZGG0"/>
<name>A0A7G3ZGG0_9SACH</name>
<evidence type="ECO:0000313" key="4">
    <source>
        <dbReference type="EMBL" id="QLL32596.1"/>
    </source>
</evidence>
<organism evidence="4 5">
    <name type="scientific">Torulaspora globosa</name>
    <dbReference type="NCBI Taxonomy" id="48254"/>
    <lineage>
        <taxon>Eukaryota</taxon>
        <taxon>Fungi</taxon>
        <taxon>Dikarya</taxon>
        <taxon>Ascomycota</taxon>
        <taxon>Saccharomycotina</taxon>
        <taxon>Saccharomycetes</taxon>
        <taxon>Saccharomycetales</taxon>
        <taxon>Saccharomycetaceae</taxon>
        <taxon>Torulaspora</taxon>
    </lineage>
</organism>
<dbReference type="GeneID" id="59325764"/>
<dbReference type="Proteomes" id="UP000515788">
    <property type="component" value="Chromosome 4"/>
</dbReference>
<protein>
    <recommendedName>
        <fullName evidence="3">PPIase cyclophilin-type domain-containing protein</fullName>
    </recommendedName>
</protein>